<keyword evidence="6" id="KW-1185">Reference proteome</keyword>
<evidence type="ECO:0000259" key="4">
    <source>
        <dbReference type="PROSITE" id="PS50850"/>
    </source>
</evidence>
<protein>
    <recommendedName>
        <fullName evidence="4">Major facilitator superfamily (MFS) profile domain-containing protein</fullName>
    </recommendedName>
</protein>
<accession>A0A1D1W349</accession>
<feature type="transmembrane region" description="Helical" evidence="3">
    <location>
        <begin position="159"/>
        <end position="180"/>
    </location>
</feature>
<evidence type="ECO:0000313" key="5">
    <source>
        <dbReference type="EMBL" id="GAV05794.1"/>
    </source>
</evidence>
<dbReference type="GO" id="GO:0015347">
    <property type="term" value="F:sodium-independent organic anion transmembrane transporter activity"/>
    <property type="evidence" value="ECO:0007669"/>
    <property type="project" value="TreeGrafter"/>
</dbReference>
<keyword evidence="3" id="KW-0472">Membrane</keyword>
<feature type="transmembrane region" description="Helical" evidence="3">
    <location>
        <begin position="131"/>
        <end position="152"/>
    </location>
</feature>
<dbReference type="GO" id="GO:0016323">
    <property type="term" value="C:basolateral plasma membrane"/>
    <property type="evidence" value="ECO:0007669"/>
    <property type="project" value="TreeGrafter"/>
</dbReference>
<reference evidence="5 6" key="1">
    <citation type="journal article" date="2016" name="Nat. Commun.">
        <title>Extremotolerant tardigrade genome and improved radiotolerance of human cultured cells by tardigrade-unique protein.</title>
        <authorList>
            <person name="Hashimoto T."/>
            <person name="Horikawa D.D."/>
            <person name="Saito Y."/>
            <person name="Kuwahara H."/>
            <person name="Kozuka-Hata H."/>
            <person name="Shin-I T."/>
            <person name="Minakuchi Y."/>
            <person name="Ohishi K."/>
            <person name="Motoyama A."/>
            <person name="Aizu T."/>
            <person name="Enomoto A."/>
            <person name="Kondo K."/>
            <person name="Tanaka S."/>
            <person name="Hara Y."/>
            <person name="Koshikawa S."/>
            <person name="Sagara H."/>
            <person name="Miura T."/>
            <person name="Yokobori S."/>
            <person name="Miyagawa K."/>
            <person name="Suzuki Y."/>
            <person name="Kubo T."/>
            <person name="Oyama M."/>
            <person name="Kohara Y."/>
            <person name="Fujiyama A."/>
            <person name="Arakawa K."/>
            <person name="Katayama T."/>
            <person name="Toyoda A."/>
            <person name="Kunieda T."/>
        </authorList>
    </citation>
    <scope>NUCLEOTIDE SEQUENCE [LARGE SCALE GENOMIC DNA]</scope>
    <source>
        <strain evidence="5 6">YOKOZUNA-1</strain>
    </source>
</reference>
<gene>
    <name evidence="5" type="primary">RvY_15869-1</name>
    <name evidence="5" type="synonym">RvY_15869.1</name>
    <name evidence="5" type="ORF">RvY_15869</name>
</gene>
<sequence length="284" mass="30764">MHLLTVQSPLRESTEEIFDDSEIEMMSAKNNDAPAVRSRPTSSTLPNGFSGPCYIDTGQSGTPSPEPVNDEKGGLRRLQPAFLQRFATAKCLLVFLSLAAFTQAMIINGLINVVITTIEKRFSLASQDTGLIASSYDIACLIVLLPVSYFGGHGQRSKWLGIGMAIVGFGSLLFSVPHFLVDNYQVAGNLTDLCVLGARSPPPQCRSPLSRMKNFFIFAQLLHGLGSAPLYTLGVAFLDDSVPQKMSSMYVGIYYACSMLGPAVGYLVGGQLLKIYIDFDRVTT</sequence>
<dbReference type="OrthoDB" id="5062115at2759"/>
<dbReference type="InterPro" id="IPR036259">
    <property type="entry name" value="MFS_trans_sf"/>
</dbReference>
<feature type="transmembrane region" description="Helical" evidence="3">
    <location>
        <begin position="91"/>
        <end position="111"/>
    </location>
</feature>
<dbReference type="PROSITE" id="PS50850">
    <property type="entry name" value="MFS"/>
    <property type="match status" value="1"/>
</dbReference>
<proteinExistence type="predicted"/>
<dbReference type="Pfam" id="PF03137">
    <property type="entry name" value="OATP"/>
    <property type="match status" value="1"/>
</dbReference>
<evidence type="ECO:0000256" key="2">
    <source>
        <dbReference type="ARBA" id="ARBA00023157"/>
    </source>
</evidence>
<dbReference type="GO" id="GO:0043252">
    <property type="term" value="P:sodium-independent organic anion transport"/>
    <property type="evidence" value="ECO:0007669"/>
    <property type="project" value="TreeGrafter"/>
</dbReference>
<evidence type="ECO:0000256" key="1">
    <source>
        <dbReference type="ARBA" id="ARBA00004141"/>
    </source>
</evidence>
<dbReference type="Proteomes" id="UP000186922">
    <property type="component" value="Unassembled WGS sequence"/>
</dbReference>
<dbReference type="InterPro" id="IPR020846">
    <property type="entry name" value="MFS_dom"/>
</dbReference>
<dbReference type="SUPFAM" id="SSF103473">
    <property type="entry name" value="MFS general substrate transporter"/>
    <property type="match status" value="1"/>
</dbReference>
<comment type="subcellular location">
    <subcellularLocation>
        <location evidence="1">Membrane</location>
        <topology evidence="1">Multi-pass membrane protein</topology>
    </subcellularLocation>
</comment>
<keyword evidence="2" id="KW-1015">Disulfide bond</keyword>
<evidence type="ECO:0000313" key="6">
    <source>
        <dbReference type="Proteomes" id="UP000186922"/>
    </source>
</evidence>
<keyword evidence="3" id="KW-1133">Transmembrane helix</keyword>
<feature type="transmembrane region" description="Helical" evidence="3">
    <location>
        <begin position="250"/>
        <end position="269"/>
    </location>
</feature>
<comment type="caution">
    <text evidence="5">The sequence shown here is derived from an EMBL/GenBank/DDBJ whole genome shotgun (WGS) entry which is preliminary data.</text>
</comment>
<dbReference type="AlphaFoldDB" id="A0A1D1W349"/>
<dbReference type="Gene3D" id="1.20.1250.20">
    <property type="entry name" value="MFS general substrate transporter like domains"/>
    <property type="match status" value="1"/>
</dbReference>
<organism evidence="5 6">
    <name type="scientific">Ramazzottius varieornatus</name>
    <name type="common">Water bear</name>
    <name type="synonym">Tardigrade</name>
    <dbReference type="NCBI Taxonomy" id="947166"/>
    <lineage>
        <taxon>Eukaryota</taxon>
        <taxon>Metazoa</taxon>
        <taxon>Ecdysozoa</taxon>
        <taxon>Tardigrada</taxon>
        <taxon>Eutardigrada</taxon>
        <taxon>Parachela</taxon>
        <taxon>Hypsibioidea</taxon>
        <taxon>Ramazzottiidae</taxon>
        <taxon>Ramazzottius</taxon>
    </lineage>
</organism>
<feature type="domain" description="Major facilitator superfamily (MFS) profile" evidence="4">
    <location>
        <begin position="92"/>
        <end position="284"/>
    </location>
</feature>
<dbReference type="PANTHER" id="PTHR11388:SF100">
    <property type="entry name" value="SOLUTE CARRIER ORGANIC ANION TRANSPORTER FAMILY MEMBER 4A1"/>
    <property type="match status" value="1"/>
</dbReference>
<dbReference type="STRING" id="947166.A0A1D1W349"/>
<evidence type="ECO:0000256" key="3">
    <source>
        <dbReference type="SAM" id="Phobius"/>
    </source>
</evidence>
<dbReference type="InterPro" id="IPR004156">
    <property type="entry name" value="OATP"/>
</dbReference>
<dbReference type="EMBL" id="BDGG01000012">
    <property type="protein sequence ID" value="GAV05794.1"/>
    <property type="molecule type" value="Genomic_DNA"/>
</dbReference>
<keyword evidence="3" id="KW-0812">Transmembrane</keyword>
<name>A0A1D1W349_RAMVA</name>
<dbReference type="PANTHER" id="PTHR11388">
    <property type="entry name" value="ORGANIC ANION TRANSPORTER"/>
    <property type="match status" value="1"/>
</dbReference>
<feature type="transmembrane region" description="Helical" evidence="3">
    <location>
        <begin position="215"/>
        <end position="238"/>
    </location>
</feature>